<sequence>MSAVAFWARTLIEQKPFQYNAQLSMQGINLSSAMDLLNTAGLVLIKGQNFVIIENLLS</sequence>
<dbReference type="EMBL" id="BK032650">
    <property type="protein sequence ID" value="DAF53254.1"/>
    <property type="molecule type" value="Genomic_DNA"/>
</dbReference>
<evidence type="ECO:0000313" key="1">
    <source>
        <dbReference type="EMBL" id="DAF53254.1"/>
    </source>
</evidence>
<reference evidence="1" key="1">
    <citation type="journal article" date="2021" name="Proc. Natl. Acad. Sci. U.S.A.">
        <title>A Catalog of Tens of Thousands of Viruses from Human Metagenomes Reveals Hidden Associations with Chronic Diseases.</title>
        <authorList>
            <person name="Tisza M.J."/>
            <person name="Buck C.B."/>
        </authorList>
    </citation>
    <scope>NUCLEOTIDE SEQUENCE</scope>
    <source>
        <strain evidence="1">Cto3L1</strain>
    </source>
</reference>
<accession>A0A8S5SQL7</accession>
<organism evidence="1">
    <name type="scientific">Siphoviridae sp. cto3L1</name>
    <dbReference type="NCBI Taxonomy" id="2827942"/>
    <lineage>
        <taxon>Viruses</taxon>
        <taxon>Duplodnaviria</taxon>
        <taxon>Heunggongvirae</taxon>
        <taxon>Uroviricota</taxon>
        <taxon>Caudoviricetes</taxon>
    </lineage>
</organism>
<name>A0A8S5SQL7_9CAUD</name>
<protein>
    <submittedName>
        <fullName evidence="1">Uncharacterized protein</fullName>
    </submittedName>
</protein>
<proteinExistence type="predicted"/>